<dbReference type="GO" id="GO:0007156">
    <property type="term" value="P:homophilic cell adhesion via plasma membrane adhesion molecules"/>
    <property type="evidence" value="ECO:0007669"/>
    <property type="project" value="TreeGrafter"/>
</dbReference>
<dbReference type="SMART" id="SM00408">
    <property type="entry name" value="IGc2"/>
    <property type="match status" value="2"/>
</dbReference>
<feature type="domain" description="Ig-like" evidence="4">
    <location>
        <begin position="146"/>
        <end position="242"/>
    </location>
</feature>
<feature type="compositionally biased region" description="Polar residues" evidence="3">
    <location>
        <begin position="110"/>
        <end position="131"/>
    </location>
</feature>
<organism evidence="5 6">
    <name type="scientific">Mytilus galloprovincialis</name>
    <name type="common">Mediterranean mussel</name>
    <dbReference type="NCBI Taxonomy" id="29158"/>
    <lineage>
        <taxon>Eukaryota</taxon>
        <taxon>Metazoa</taxon>
        <taxon>Spiralia</taxon>
        <taxon>Lophotrochozoa</taxon>
        <taxon>Mollusca</taxon>
        <taxon>Bivalvia</taxon>
        <taxon>Autobranchia</taxon>
        <taxon>Pteriomorphia</taxon>
        <taxon>Mytilida</taxon>
        <taxon>Mytiloidea</taxon>
        <taxon>Mytilidae</taxon>
        <taxon>Mytilinae</taxon>
        <taxon>Mytilus</taxon>
    </lineage>
</organism>
<feature type="compositionally biased region" description="Polar residues" evidence="3">
    <location>
        <begin position="71"/>
        <end position="101"/>
    </location>
</feature>
<feature type="domain" description="Ig-like" evidence="4">
    <location>
        <begin position="269"/>
        <end position="367"/>
    </location>
</feature>
<comment type="caution">
    <text evidence="5">The sequence shown here is derived from an EMBL/GenBank/DDBJ whole genome shotgun (WGS) entry which is preliminary data.</text>
</comment>
<evidence type="ECO:0000256" key="1">
    <source>
        <dbReference type="ARBA" id="ARBA00022729"/>
    </source>
</evidence>
<dbReference type="InterPro" id="IPR013783">
    <property type="entry name" value="Ig-like_fold"/>
</dbReference>
<evidence type="ECO:0000313" key="6">
    <source>
        <dbReference type="Proteomes" id="UP000596742"/>
    </source>
</evidence>
<evidence type="ECO:0000259" key="4">
    <source>
        <dbReference type="PROSITE" id="PS50835"/>
    </source>
</evidence>
<dbReference type="PROSITE" id="PS50835">
    <property type="entry name" value="IG_LIKE"/>
    <property type="match status" value="2"/>
</dbReference>
<evidence type="ECO:0000313" key="5">
    <source>
        <dbReference type="EMBL" id="VDI32488.1"/>
    </source>
</evidence>
<dbReference type="InterPro" id="IPR003598">
    <property type="entry name" value="Ig_sub2"/>
</dbReference>
<dbReference type="InterPro" id="IPR036179">
    <property type="entry name" value="Ig-like_dom_sf"/>
</dbReference>
<dbReference type="OrthoDB" id="10010359at2759"/>
<protein>
    <recommendedName>
        <fullName evidence="4">Ig-like domain-containing protein</fullName>
    </recommendedName>
</protein>
<gene>
    <name evidence="5" type="ORF">MGAL_10B046836</name>
</gene>
<name>A0A8B6EDE4_MYTGA</name>
<dbReference type="AlphaFoldDB" id="A0A8B6EDE4"/>
<dbReference type="EMBL" id="UYJE01004926">
    <property type="protein sequence ID" value="VDI32488.1"/>
    <property type="molecule type" value="Genomic_DNA"/>
</dbReference>
<proteinExistence type="predicted"/>
<dbReference type="Pfam" id="PF13927">
    <property type="entry name" value="Ig_3"/>
    <property type="match status" value="1"/>
</dbReference>
<dbReference type="GO" id="GO:0005886">
    <property type="term" value="C:plasma membrane"/>
    <property type="evidence" value="ECO:0007669"/>
    <property type="project" value="TreeGrafter"/>
</dbReference>
<dbReference type="PANTHER" id="PTHR45080">
    <property type="entry name" value="CONTACTIN 5"/>
    <property type="match status" value="1"/>
</dbReference>
<evidence type="ECO:0000256" key="3">
    <source>
        <dbReference type="SAM" id="MobiDB-lite"/>
    </source>
</evidence>
<keyword evidence="6" id="KW-1185">Reference proteome</keyword>
<dbReference type="Gene3D" id="2.60.40.10">
    <property type="entry name" value="Immunoglobulins"/>
    <property type="match status" value="2"/>
</dbReference>
<sequence>MKSKIGSRDKRIESLLCSINRRLNATERQQATQNCDSVDRIALEKNKYTTGSPDVIISPAEQNVFHGNNLTSQHTVTRNPSTASTNKRFIQNHGTQRSSNIGDCGEQESDGSTQTPSLTVTSPQTADVDSNVSCSSTAVEISSGVPKVQMLQSYYTKPFGDQVVIQCRIESVSCVTDVYWEKFSNNSCKKITRDENGYHGRTFTTTSPSLTIDHVTRDDAGTYICHATNAFGKGTSNSATLRLNGEFIQLFENKSFTSGATVLLDKGLPHISVSPTEATISHGNSQTIHCTVTSIPAATSIAWFFTPEDEPQYQLNTEGCDQKYIGGSTQNPSLTVTKFQLSDAGSYVCCASNDFGTASCDRPSVLKFGWSGGNYDETYRVIDGMRLHGRKTSLLYSVLVYTALRGSFSLEEEYLNILREIVKAINSDEEGLVILDRDFLEMKLVPHFLKKSESLTYEPKDQVVQKSIINSFAKECKGCFLKICSFDIIDQVQHEENAFTMASAFVDRMKFNRRDAFHIGEYIAKLAIDRDTIDYFVDILQQCEDITFDHIDLLLDGLTKIGTDFEVFRKLPRLYDIFYRKVDIYQNTLFHHIVAIYSVKEKYKLYMQHFCENKFPMLQIGNMERHSAIDFASYLGRTECIAIVVCNIKADSQPILDGILQMATSGLNTLQMQNNTRLINISLPNIAYGKRDDYTNIFQLIGKEPGITSNDDNDEDADCGVSSSYHSDEDDVYMDRDIFVDPIHDLLCLLLPTELVEILRCVNN</sequence>
<dbReference type="SMART" id="SM00409">
    <property type="entry name" value="IG"/>
    <property type="match status" value="2"/>
</dbReference>
<dbReference type="SUPFAM" id="SSF48726">
    <property type="entry name" value="Immunoglobulin"/>
    <property type="match status" value="2"/>
</dbReference>
<dbReference type="InterPro" id="IPR050958">
    <property type="entry name" value="Cell_Adh-Cytoskel_Orgn"/>
</dbReference>
<dbReference type="InterPro" id="IPR007110">
    <property type="entry name" value="Ig-like_dom"/>
</dbReference>
<accession>A0A8B6EDE4</accession>
<dbReference type="InterPro" id="IPR003599">
    <property type="entry name" value="Ig_sub"/>
</dbReference>
<dbReference type="PANTHER" id="PTHR45080:SF8">
    <property type="entry name" value="IG-LIKE DOMAIN-CONTAINING PROTEIN"/>
    <property type="match status" value="1"/>
</dbReference>
<feature type="region of interest" description="Disordered" evidence="3">
    <location>
        <begin position="71"/>
        <end position="131"/>
    </location>
</feature>
<reference evidence="5" key="1">
    <citation type="submission" date="2018-11" db="EMBL/GenBank/DDBJ databases">
        <authorList>
            <person name="Alioto T."/>
            <person name="Alioto T."/>
        </authorList>
    </citation>
    <scope>NUCLEOTIDE SEQUENCE</scope>
</reference>
<dbReference type="Proteomes" id="UP000596742">
    <property type="component" value="Unassembled WGS sequence"/>
</dbReference>
<dbReference type="InterPro" id="IPR013151">
    <property type="entry name" value="Immunoglobulin_dom"/>
</dbReference>
<dbReference type="Pfam" id="PF00047">
    <property type="entry name" value="ig"/>
    <property type="match status" value="1"/>
</dbReference>
<evidence type="ECO:0000256" key="2">
    <source>
        <dbReference type="ARBA" id="ARBA00023157"/>
    </source>
</evidence>
<keyword evidence="2" id="KW-1015">Disulfide bond</keyword>
<keyword evidence="1" id="KW-0732">Signal</keyword>